<proteinExistence type="predicted"/>
<keyword evidence="1" id="KW-0472">Membrane</keyword>
<reference evidence="2" key="1">
    <citation type="journal article" date="2015" name="Front. Microbiol.">
        <title>Combining genomic sequencing methods to explore viral diversity and reveal potential virus-host interactions.</title>
        <authorList>
            <person name="Chow C.E."/>
            <person name="Winget D.M."/>
            <person name="White R.A.III."/>
            <person name="Hallam S.J."/>
            <person name="Suttle C.A."/>
        </authorList>
    </citation>
    <scope>NUCLEOTIDE SEQUENCE</scope>
    <source>
        <strain evidence="2">Anoxic3_7</strain>
    </source>
</reference>
<keyword evidence="1" id="KW-1133">Transmembrane helix</keyword>
<organism evidence="2">
    <name type="scientific">uncultured marine virus</name>
    <dbReference type="NCBI Taxonomy" id="186617"/>
    <lineage>
        <taxon>Viruses</taxon>
        <taxon>environmental samples</taxon>
    </lineage>
</organism>
<evidence type="ECO:0000313" key="2">
    <source>
        <dbReference type="EMBL" id="AKH46371.1"/>
    </source>
</evidence>
<reference evidence="2" key="2">
    <citation type="submission" date="2015-03" db="EMBL/GenBank/DDBJ databases">
        <authorList>
            <person name="Chow C.-E.T."/>
            <person name="Winget D.M."/>
            <person name="White R.A.III."/>
            <person name="Hallam S.J."/>
            <person name="Suttle C.A."/>
        </authorList>
    </citation>
    <scope>NUCLEOTIDE SEQUENCE</scope>
    <source>
        <strain evidence="2">Anoxic3_7</strain>
    </source>
</reference>
<keyword evidence="1" id="KW-0812">Transmembrane</keyword>
<evidence type="ECO:0000256" key="1">
    <source>
        <dbReference type="SAM" id="Phobius"/>
    </source>
</evidence>
<name>A0A0F7L5S7_9VIRU</name>
<feature type="transmembrane region" description="Helical" evidence="1">
    <location>
        <begin position="35"/>
        <end position="53"/>
    </location>
</feature>
<accession>A0A0F7L5S7</accession>
<protein>
    <submittedName>
        <fullName evidence="2">Uncharacterized protein</fullName>
    </submittedName>
</protein>
<dbReference type="EMBL" id="KR029582">
    <property type="protein sequence ID" value="AKH46371.1"/>
    <property type="molecule type" value="Genomic_DNA"/>
</dbReference>
<sequence>MNQTLLCLPLLCLLGTSVCHPQTSSLDSLGHKRMLSFAVYMGLFFGTLTIAFGQRT</sequence>